<name>A0AAD6ERX9_9POAL</name>
<dbReference type="InterPro" id="IPR053781">
    <property type="entry name" value="F-box_AtFBL13-like"/>
</dbReference>
<accession>A0AAD6ERX9</accession>
<sequence>MMHMITQPSNNLKPSQPAVQPDDDGWITVSRRRRPKAEEKRRGSRIACEVTINNLPNSILVHILSFLPTTQAAQTCVLSRRWRYLWAYIPTLIIDEFSHNEAYKMNKFLQLCRSLYLRNVSLKLGQSADYQSCFKWLEFAMRHKDVEELSLEVTASRWSHGNLHYSLPRNIFSRSRFLRVLVLYGCELRDIGTVDLRNARKLCFENINVVGNSLNGLLASCTRVEILQLKDSDSVTDLSANLPELKTLILTRCDELRSAKLTVPKLKVVKLYAFNSRLESFLLSDMVDLMEAQIDLSGEDYQGCPDLLQYVGQAKQLIIECCSLKKMFNTSAIADYSAIKVIRFELKTWNYKSNLLLIPALLKIFPNLEEFKLHQHGCRSRRNWFSGEEVEEPSTETNYGDSLSVDCSLQFLKKISYFNYNNEKLEVQLVKLLVKNAIVLENISFLNCFGDFVEYLELIEILKTCKASPKAEIVFEDDEFWYPDAKDFRVAIS</sequence>
<dbReference type="InterPro" id="IPR032675">
    <property type="entry name" value="LRR_dom_sf"/>
</dbReference>
<dbReference type="Proteomes" id="UP001210211">
    <property type="component" value="Unassembled WGS sequence"/>
</dbReference>
<evidence type="ECO:0000256" key="1">
    <source>
        <dbReference type="SAM" id="MobiDB-lite"/>
    </source>
</evidence>
<proteinExistence type="predicted"/>
<comment type="caution">
    <text evidence="3">The sequence shown here is derived from an EMBL/GenBank/DDBJ whole genome shotgun (WGS) entry which is preliminary data.</text>
</comment>
<dbReference type="Gene3D" id="3.80.10.10">
    <property type="entry name" value="Ribonuclease Inhibitor"/>
    <property type="match status" value="1"/>
</dbReference>
<dbReference type="Gene3D" id="1.20.1280.50">
    <property type="match status" value="1"/>
</dbReference>
<dbReference type="SUPFAM" id="SSF81383">
    <property type="entry name" value="F-box domain"/>
    <property type="match status" value="1"/>
</dbReference>
<dbReference type="AlphaFoldDB" id="A0AAD6ERX9"/>
<dbReference type="PANTHER" id="PTHR34145:SF51">
    <property type="entry name" value="FBD DOMAIN-CONTAINING PROTEIN"/>
    <property type="match status" value="1"/>
</dbReference>
<dbReference type="PROSITE" id="PS50181">
    <property type="entry name" value="FBOX"/>
    <property type="match status" value="1"/>
</dbReference>
<dbReference type="InterPro" id="IPR055357">
    <property type="entry name" value="LRR_At1g61320_AtMIF1"/>
</dbReference>
<organism evidence="3 4">
    <name type="scientific">Rhynchospora tenuis</name>
    <dbReference type="NCBI Taxonomy" id="198213"/>
    <lineage>
        <taxon>Eukaryota</taxon>
        <taxon>Viridiplantae</taxon>
        <taxon>Streptophyta</taxon>
        <taxon>Embryophyta</taxon>
        <taxon>Tracheophyta</taxon>
        <taxon>Spermatophyta</taxon>
        <taxon>Magnoliopsida</taxon>
        <taxon>Liliopsida</taxon>
        <taxon>Poales</taxon>
        <taxon>Cyperaceae</taxon>
        <taxon>Cyperoideae</taxon>
        <taxon>Rhynchosporeae</taxon>
        <taxon>Rhynchospora</taxon>
    </lineage>
</organism>
<evidence type="ECO:0000313" key="4">
    <source>
        <dbReference type="Proteomes" id="UP001210211"/>
    </source>
</evidence>
<evidence type="ECO:0000313" key="3">
    <source>
        <dbReference type="EMBL" id="KAJ3698874.1"/>
    </source>
</evidence>
<dbReference type="PANTHER" id="PTHR34145">
    <property type="entry name" value="OS02G0105600 PROTEIN"/>
    <property type="match status" value="1"/>
</dbReference>
<dbReference type="InterPro" id="IPR001810">
    <property type="entry name" value="F-box_dom"/>
</dbReference>
<evidence type="ECO:0000259" key="2">
    <source>
        <dbReference type="PROSITE" id="PS50181"/>
    </source>
</evidence>
<feature type="region of interest" description="Disordered" evidence="1">
    <location>
        <begin position="1"/>
        <end position="40"/>
    </location>
</feature>
<dbReference type="Pfam" id="PF00646">
    <property type="entry name" value="F-box"/>
    <property type="match status" value="1"/>
</dbReference>
<dbReference type="EMBL" id="JAMRDG010000001">
    <property type="protein sequence ID" value="KAJ3698874.1"/>
    <property type="molecule type" value="Genomic_DNA"/>
</dbReference>
<feature type="domain" description="F-box" evidence="2">
    <location>
        <begin position="49"/>
        <end position="106"/>
    </location>
</feature>
<gene>
    <name evidence="3" type="ORF">LUZ61_002579</name>
</gene>
<keyword evidence="4" id="KW-1185">Reference proteome</keyword>
<dbReference type="InterPro" id="IPR036047">
    <property type="entry name" value="F-box-like_dom_sf"/>
</dbReference>
<protein>
    <recommendedName>
        <fullName evidence="2">F-box domain-containing protein</fullName>
    </recommendedName>
</protein>
<feature type="compositionally biased region" description="Polar residues" evidence="1">
    <location>
        <begin position="1"/>
        <end position="18"/>
    </location>
</feature>
<dbReference type="CDD" id="cd22160">
    <property type="entry name" value="F-box_AtFBL13-like"/>
    <property type="match status" value="1"/>
</dbReference>
<dbReference type="SMART" id="SM00256">
    <property type="entry name" value="FBOX"/>
    <property type="match status" value="1"/>
</dbReference>
<reference evidence="3 4" key="1">
    <citation type="journal article" date="2022" name="Cell">
        <title>Repeat-based holocentromeres influence genome architecture and karyotype evolution.</title>
        <authorList>
            <person name="Hofstatter P.G."/>
            <person name="Thangavel G."/>
            <person name="Lux T."/>
            <person name="Neumann P."/>
            <person name="Vondrak T."/>
            <person name="Novak P."/>
            <person name="Zhang M."/>
            <person name="Costa L."/>
            <person name="Castellani M."/>
            <person name="Scott A."/>
            <person name="Toegelov H."/>
            <person name="Fuchs J."/>
            <person name="Mata-Sucre Y."/>
            <person name="Dias Y."/>
            <person name="Vanzela A.L.L."/>
            <person name="Huettel B."/>
            <person name="Almeida C.C.S."/>
            <person name="Simkova H."/>
            <person name="Souza G."/>
            <person name="Pedrosa-Harand A."/>
            <person name="Macas J."/>
            <person name="Mayer K.F.X."/>
            <person name="Houben A."/>
            <person name="Marques A."/>
        </authorList>
    </citation>
    <scope>NUCLEOTIDE SEQUENCE [LARGE SCALE GENOMIC DNA]</scope>
    <source>
        <strain evidence="3">RhyTen1mFocal</strain>
    </source>
</reference>
<dbReference type="InterPro" id="IPR053772">
    <property type="entry name" value="At1g61320/At1g61330-like"/>
</dbReference>
<dbReference type="Pfam" id="PF23622">
    <property type="entry name" value="LRR_At1g61320_AtMIF1"/>
    <property type="match status" value="1"/>
</dbReference>
<dbReference type="SUPFAM" id="SSF52047">
    <property type="entry name" value="RNI-like"/>
    <property type="match status" value="1"/>
</dbReference>